<evidence type="ECO:0000313" key="2">
    <source>
        <dbReference type="EMBL" id="SPO60407.1"/>
    </source>
</evidence>
<evidence type="ECO:0000259" key="1">
    <source>
        <dbReference type="Pfam" id="PF18871"/>
    </source>
</evidence>
<proteinExistence type="predicted"/>
<sequence>MGSIVSLTIGGIEIDWGKNNRFINHSKLFLPTDRTILSEHEHNGTRYTLYGYRRALRDVIPRLELYGYSAKTIQKIWDENVSYYPEYYPKFELPFEQFAKVIKNVTIAPRTGSDQGYDYDLGEFAQEMLNLPEYYQLKKAVNSNSADLLSFFENLDPYIQLWLLSTNLENQNLYLEWHTDSIIKGGWTTEDDLFKSWADDRTFLIITEGSSDTFIIKEAIALLRPDIKDFFTYIDMTEHYPFTGTGNLFNFYKGLAKIGIKNRCLIVFDNDTEGVEKHQKCQNISSPPSLASMTLPALSEFENAKTIGPNGAFKANINGSAVSIECFLDLSYKTNDPATIRWSSFNKDMGRYQGALEGKEFYIAQFKKALKNPENYDFSKLQTLITHICEKCIAIPD</sequence>
<keyword evidence="3" id="KW-1185">Reference proteome</keyword>
<dbReference type="EMBL" id="OPYN01000085">
    <property type="protein sequence ID" value="SPO60407.1"/>
    <property type="molecule type" value="Genomic_DNA"/>
</dbReference>
<dbReference type="Proteomes" id="UP000294335">
    <property type="component" value="Unassembled WGS sequence"/>
</dbReference>
<dbReference type="InterPro" id="IPR041487">
    <property type="entry name" value="HEPN/Toprim-NTD1"/>
</dbReference>
<evidence type="ECO:0000313" key="3">
    <source>
        <dbReference type="Proteomes" id="UP000294335"/>
    </source>
</evidence>
<dbReference type="AlphaFoldDB" id="A0AAQ1P7D0"/>
<gene>
    <name evidence="2" type="ORF">JV551A3_V1_850028</name>
</gene>
<name>A0AAQ1P7D0_9PSED</name>
<accession>A0AAQ1P7D0</accession>
<dbReference type="Pfam" id="PF18871">
    <property type="entry name" value="HEPN_Toprim_N"/>
    <property type="match status" value="1"/>
</dbReference>
<organism evidence="2 3">
    <name type="scientific">Pseudomonas inefficax</name>
    <dbReference type="NCBI Taxonomy" id="2078786"/>
    <lineage>
        <taxon>Bacteria</taxon>
        <taxon>Pseudomonadati</taxon>
        <taxon>Pseudomonadota</taxon>
        <taxon>Gammaproteobacteria</taxon>
        <taxon>Pseudomonadales</taxon>
        <taxon>Pseudomonadaceae</taxon>
        <taxon>Pseudomonas</taxon>
    </lineage>
</organism>
<reference evidence="2 3" key="1">
    <citation type="submission" date="2018-02" db="EMBL/GenBank/DDBJ databases">
        <authorList>
            <person name="Dubost A."/>
        </authorList>
    </citation>
    <scope>NUCLEOTIDE SEQUENCE [LARGE SCALE GENOMIC DNA]</scope>
    <source>
        <strain evidence="3">JV551A3</strain>
    </source>
</reference>
<protein>
    <recommendedName>
        <fullName evidence="1">HEPN/Toprim N-terminal domain-containing protein</fullName>
    </recommendedName>
</protein>
<feature type="domain" description="HEPN/Toprim N-terminal" evidence="1">
    <location>
        <begin position="1"/>
        <end position="196"/>
    </location>
</feature>
<comment type="caution">
    <text evidence="2">The sequence shown here is derived from an EMBL/GenBank/DDBJ whole genome shotgun (WGS) entry which is preliminary data.</text>
</comment>